<sequence length="100" mass="10412">MDQAVTRTLAAVDALLSCAEGTPPGPDRLQLANLLLRVQGDLVTHGAKTFQVPGEIPAPLSSAVGSALLALEDLAPLPGRNDLQERVAELRSAVQGARLH</sequence>
<dbReference type="AlphaFoldDB" id="A0A1H0TZW9"/>
<organism evidence="1 2">
    <name type="scientific">Pedococcus dokdonensis</name>
    <dbReference type="NCBI Taxonomy" id="443156"/>
    <lineage>
        <taxon>Bacteria</taxon>
        <taxon>Bacillati</taxon>
        <taxon>Actinomycetota</taxon>
        <taxon>Actinomycetes</taxon>
        <taxon>Micrococcales</taxon>
        <taxon>Intrasporangiaceae</taxon>
        <taxon>Pedococcus</taxon>
    </lineage>
</organism>
<proteinExistence type="predicted"/>
<dbReference type="EMBL" id="LT629711">
    <property type="protein sequence ID" value="SDP59441.1"/>
    <property type="molecule type" value="Genomic_DNA"/>
</dbReference>
<keyword evidence="2" id="KW-1185">Reference proteome</keyword>
<accession>A0A1H0TZW9</accession>
<reference evidence="2" key="1">
    <citation type="submission" date="2016-10" db="EMBL/GenBank/DDBJ databases">
        <authorList>
            <person name="Varghese N."/>
            <person name="Submissions S."/>
        </authorList>
    </citation>
    <scope>NUCLEOTIDE SEQUENCE [LARGE SCALE GENOMIC DNA]</scope>
    <source>
        <strain evidence="2">DSM 22329</strain>
    </source>
</reference>
<evidence type="ECO:0000313" key="1">
    <source>
        <dbReference type="EMBL" id="SDP59441.1"/>
    </source>
</evidence>
<name>A0A1H0TZW9_9MICO</name>
<evidence type="ECO:0000313" key="2">
    <source>
        <dbReference type="Proteomes" id="UP000199077"/>
    </source>
</evidence>
<gene>
    <name evidence="1" type="ORF">SAMN04489867_3057</name>
</gene>
<dbReference type="STRING" id="443156.SAMN04489867_3057"/>
<protein>
    <submittedName>
        <fullName evidence="1">Uncharacterized protein</fullName>
    </submittedName>
</protein>
<dbReference type="Proteomes" id="UP000199077">
    <property type="component" value="Chromosome I"/>
</dbReference>